<dbReference type="Gene3D" id="1.50.10.10">
    <property type="match status" value="1"/>
</dbReference>
<keyword evidence="5" id="KW-0119">Carbohydrate metabolism</keyword>
<dbReference type="BRENDA" id="3.2.1.3">
    <property type="organism ID" value="2072"/>
</dbReference>
<evidence type="ECO:0000256" key="9">
    <source>
        <dbReference type="ARBA" id="ARBA00033473"/>
    </source>
</evidence>
<dbReference type="PROSITE" id="PS51257">
    <property type="entry name" value="PROKAR_LIPOPROTEIN"/>
    <property type="match status" value="1"/>
</dbReference>
<evidence type="ECO:0000313" key="12">
    <source>
        <dbReference type="EMBL" id="CAC83969.1"/>
    </source>
</evidence>
<accession>Q8TFE5</accession>
<dbReference type="PROSITE" id="PS00820">
    <property type="entry name" value="GLUCOAMYLASE"/>
    <property type="match status" value="1"/>
</dbReference>
<dbReference type="EMBL" id="AJ311587">
    <property type="protein sequence ID" value="CAC83969.1"/>
    <property type="molecule type" value="mRNA"/>
</dbReference>
<dbReference type="InterPro" id="IPR008928">
    <property type="entry name" value="6-hairpin_glycosidase_sf"/>
</dbReference>
<feature type="domain" description="GH15-like" evidence="11">
    <location>
        <begin position="54"/>
        <end position="505"/>
    </location>
</feature>
<sequence length="515" mass="57423">MIRLTVFLTAVFAAVASCVPVELDKRNTGHFQAYSGYTVARSNFTQWIHEQPAVSWYYLLQNIDYPEGQFKSAKPGVVVASPSTSEPDYFYQWTRDTAITFLSLIAEVEDHSFSNTTLAKVVEYYISNTYTLQRVSNPSGNFDSPNHDGLGEPKFNVDDTAYTASWGRPQNDGPALRAYAISRYLNAVAKHNNGKLLLAGQNGIPYSSASDIYWKIIKPDLQHVSTHWSTSGFDLWEENQGTHFFTALVQLKALSYGIPLSKTYNDPGFTSWLEKQKDALNSYINSSGFVNSGKKHIVESPQLSSRGGLDSATYIAALITHDIGDDDTYTPFNVDNSYVLNSLYYLLVDNKNRYKINGNYKAGAAVGRYPEDVYNGVGTSEGNPWQLATAYAGQTFYTLAYNSLKNKKNLVIEKLNYDLYNSFIADLSKIDSSYASKDSLTLTYGSDNYKNVIKSLLQFGDSFLKVLLDHIDDNGQLTEEINRYTGFQAGAVSLTWSSGSLLSANRARNKLIELL</sequence>
<feature type="chain" id="PRO_5004316382" description="glucan 1,4-alpha-glucosidase" evidence="10">
    <location>
        <begin position="19"/>
        <end position="515"/>
    </location>
</feature>
<reference evidence="12" key="1">
    <citation type="journal article" date="2003" name="Arch. Biochem. Biophys.">
        <title>Molecular cloning and 3D structure prediction of the first raw-starch-degrading glucoamylase without a separate starch-binding domain.</title>
        <authorList>
            <person name="Hostinova E."/>
            <person name="Solovicova A."/>
            <person name="Dvorsky R."/>
            <person name="Gasperik J."/>
        </authorList>
    </citation>
    <scope>NUCLEOTIDE SEQUENCE</scope>
    <source>
        <strain evidence="12">IFO 0111</strain>
    </source>
</reference>
<dbReference type="GO" id="GO:0000324">
    <property type="term" value="C:fungal-type vacuole"/>
    <property type="evidence" value="ECO:0007669"/>
    <property type="project" value="TreeGrafter"/>
</dbReference>
<feature type="signal peptide" evidence="10">
    <location>
        <begin position="1"/>
        <end position="18"/>
    </location>
</feature>
<evidence type="ECO:0000256" key="7">
    <source>
        <dbReference type="ARBA" id="ARBA00023326"/>
    </source>
</evidence>
<dbReference type="SUPFAM" id="SSF48208">
    <property type="entry name" value="Six-hairpin glycosidases"/>
    <property type="match status" value="1"/>
</dbReference>
<dbReference type="InterPro" id="IPR012341">
    <property type="entry name" value="6hp_glycosidase-like_sf"/>
</dbReference>
<evidence type="ECO:0000256" key="3">
    <source>
        <dbReference type="ARBA" id="ARBA00012593"/>
    </source>
</evidence>
<dbReference type="InterPro" id="IPR000165">
    <property type="entry name" value="Glucoamylase"/>
</dbReference>
<dbReference type="SMR" id="Q8TFE5"/>
<dbReference type="PRINTS" id="PR00736">
    <property type="entry name" value="GLHYDRLASE15"/>
</dbReference>
<evidence type="ECO:0000256" key="10">
    <source>
        <dbReference type="SAM" id="SignalP"/>
    </source>
</evidence>
<protein>
    <recommendedName>
        <fullName evidence="3">glucan 1,4-alpha-glucosidase</fullName>
        <ecNumber evidence="3">3.2.1.3</ecNumber>
    </recommendedName>
    <alternativeName>
        <fullName evidence="9">1,4-alpha-D-glucan glucohydrolase</fullName>
    </alternativeName>
    <alternativeName>
        <fullName evidence="8">Glucan 1,4-alpha-glucosidase</fullName>
    </alternativeName>
</protein>
<organism evidence="12">
    <name type="scientific">Saccharomycopsis fibuligera</name>
    <name type="common">Yeast</name>
    <dbReference type="NCBI Taxonomy" id="4944"/>
    <lineage>
        <taxon>Eukaryota</taxon>
        <taxon>Fungi</taxon>
        <taxon>Dikarya</taxon>
        <taxon>Ascomycota</taxon>
        <taxon>Saccharomycotina</taxon>
        <taxon>Saccharomycetes</taxon>
        <taxon>Saccharomycopsidaceae</taxon>
        <taxon>Saccharomycopsis</taxon>
    </lineage>
</organism>
<evidence type="ECO:0000256" key="4">
    <source>
        <dbReference type="ARBA" id="ARBA00022801"/>
    </source>
</evidence>
<evidence type="ECO:0000259" key="11">
    <source>
        <dbReference type="Pfam" id="PF00723"/>
    </source>
</evidence>
<name>Q8TFE5_SACFI</name>
<evidence type="ECO:0000256" key="1">
    <source>
        <dbReference type="ARBA" id="ARBA00001863"/>
    </source>
</evidence>
<evidence type="ECO:0000256" key="8">
    <source>
        <dbReference type="ARBA" id="ARBA00033442"/>
    </source>
</evidence>
<dbReference type="InterPro" id="IPR011613">
    <property type="entry name" value="GH15-like"/>
</dbReference>
<dbReference type="PANTHER" id="PTHR31616:SF9">
    <property type="entry name" value="GLUCOAMYLASE, INTRACELLULAR SPORULATION-SPECIFIC"/>
    <property type="match status" value="1"/>
</dbReference>
<dbReference type="EC" id="3.2.1.3" evidence="3"/>
<dbReference type="InterPro" id="IPR046966">
    <property type="entry name" value="Glucoamylase_active_site"/>
</dbReference>
<dbReference type="GO" id="GO:0000272">
    <property type="term" value="P:polysaccharide catabolic process"/>
    <property type="evidence" value="ECO:0007669"/>
    <property type="project" value="UniProtKB-KW"/>
</dbReference>
<evidence type="ECO:0000256" key="6">
    <source>
        <dbReference type="ARBA" id="ARBA00023295"/>
    </source>
</evidence>
<keyword evidence="10" id="KW-0732">Signal</keyword>
<comment type="catalytic activity">
    <reaction evidence="1">
        <text>Hydrolysis of terminal (1-&gt;4)-linked alpha-D-glucose residues successively from non-reducing ends of the chains with release of beta-D-glucose.</text>
        <dbReference type="EC" id="3.2.1.3"/>
    </reaction>
</comment>
<dbReference type="Pfam" id="PF00723">
    <property type="entry name" value="Glyco_hydro_15"/>
    <property type="match status" value="1"/>
</dbReference>
<gene>
    <name evidence="12" type="primary">glu 0111</name>
</gene>
<keyword evidence="7" id="KW-0624">Polysaccharide degradation</keyword>
<dbReference type="CAZy" id="GH15">
    <property type="family name" value="Glycoside Hydrolase Family 15"/>
</dbReference>
<evidence type="ECO:0000256" key="2">
    <source>
        <dbReference type="ARBA" id="ARBA00006188"/>
    </source>
</evidence>
<proteinExistence type="evidence at transcript level"/>
<evidence type="ECO:0000256" key="5">
    <source>
        <dbReference type="ARBA" id="ARBA00023277"/>
    </source>
</evidence>
<dbReference type="PANTHER" id="PTHR31616">
    <property type="entry name" value="TREHALASE"/>
    <property type="match status" value="1"/>
</dbReference>
<dbReference type="AlphaFoldDB" id="Q8TFE5"/>
<dbReference type="GO" id="GO:0004339">
    <property type="term" value="F:glucan 1,4-alpha-glucosidase activity"/>
    <property type="evidence" value="ECO:0007669"/>
    <property type="project" value="UniProtKB-EC"/>
</dbReference>
<comment type="similarity">
    <text evidence="2">Belongs to the glycosyl hydrolase 15 family.</text>
</comment>
<keyword evidence="4 12" id="KW-0378">Hydrolase</keyword>
<keyword evidence="6 12" id="KW-0326">Glycosidase</keyword>